<evidence type="ECO:0000313" key="1">
    <source>
        <dbReference type="EMBL" id="KAL0129849.1"/>
    </source>
</evidence>
<dbReference type="Proteomes" id="UP001430953">
    <property type="component" value="Unassembled WGS sequence"/>
</dbReference>
<organism evidence="1 2">
    <name type="scientific">Cardiocondyla obscurior</name>
    <dbReference type="NCBI Taxonomy" id="286306"/>
    <lineage>
        <taxon>Eukaryota</taxon>
        <taxon>Metazoa</taxon>
        <taxon>Ecdysozoa</taxon>
        <taxon>Arthropoda</taxon>
        <taxon>Hexapoda</taxon>
        <taxon>Insecta</taxon>
        <taxon>Pterygota</taxon>
        <taxon>Neoptera</taxon>
        <taxon>Endopterygota</taxon>
        <taxon>Hymenoptera</taxon>
        <taxon>Apocrita</taxon>
        <taxon>Aculeata</taxon>
        <taxon>Formicoidea</taxon>
        <taxon>Formicidae</taxon>
        <taxon>Myrmicinae</taxon>
        <taxon>Cardiocondyla</taxon>
    </lineage>
</organism>
<sequence>MLFLDTNIRSSPKTYFQSGEYRGMTVTTEMNISSVIEAPPIGLKMFVKLDRLDSEFRTRALQSAQQSARMDVFFNENSGQTGKRYQYTTSHTSVRKCRGTKQLLSMRLRQ</sequence>
<accession>A0AAW2GRH8</accession>
<protein>
    <submittedName>
        <fullName evidence="1">Uncharacterized protein</fullName>
    </submittedName>
</protein>
<gene>
    <name evidence="1" type="ORF">PUN28_001839</name>
</gene>
<proteinExistence type="predicted"/>
<comment type="caution">
    <text evidence="1">The sequence shown here is derived from an EMBL/GenBank/DDBJ whole genome shotgun (WGS) entry which is preliminary data.</text>
</comment>
<evidence type="ECO:0000313" key="2">
    <source>
        <dbReference type="Proteomes" id="UP001430953"/>
    </source>
</evidence>
<reference evidence="1 2" key="1">
    <citation type="submission" date="2023-03" db="EMBL/GenBank/DDBJ databases">
        <title>High recombination rates correlate with genetic variation in Cardiocondyla obscurior ants.</title>
        <authorList>
            <person name="Errbii M."/>
        </authorList>
    </citation>
    <scope>NUCLEOTIDE SEQUENCE [LARGE SCALE GENOMIC DNA]</scope>
    <source>
        <strain evidence="1">Alpha-2009</strain>
        <tissue evidence="1">Whole body</tissue>
    </source>
</reference>
<keyword evidence="2" id="KW-1185">Reference proteome</keyword>
<dbReference type="EMBL" id="JADYXP020000002">
    <property type="protein sequence ID" value="KAL0129849.1"/>
    <property type="molecule type" value="Genomic_DNA"/>
</dbReference>
<name>A0AAW2GRH8_9HYME</name>
<dbReference type="AlphaFoldDB" id="A0AAW2GRH8"/>